<feature type="compositionally biased region" description="Polar residues" evidence="1">
    <location>
        <begin position="49"/>
        <end position="61"/>
    </location>
</feature>
<gene>
    <name evidence="2" type="ORF">KL86CLO1_13236</name>
</gene>
<name>A0A212KHY0_9FIRM</name>
<proteinExistence type="predicted"/>
<reference evidence="2" key="1">
    <citation type="submission" date="2016-04" db="EMBL/GenBank/DDBJ databases">
        <authorList>
            <person name="Evans L.H."/>
            <person name="Alamgir A."/>
            <person name="Owens N."/>
            <person name="Weber N.D."/>
            <person name="Virtaneva K."/>
            <person name="Barbian K."/>
            <person name="Babar A."/>
            <person name="Rosenke K."/>
        </authorList>
    </citation>
    <scope>NUCLEOTIDE SEQUENCE</scope>
    <source>
        <strain evidence="2">86</strain>
    </source>
</reference>
<protein>
    <submittedName>
        <fullName evidence="2">Uncharacterized protein</fullName>
    </submittedName>
</protein>
<dbReference type="EMBL" id="FLUN01000001">
    <property type="protein sequence ID" value="SBW11324.1"/>
    <property type="molecule type" value="Genomic_DNA"/>
</dbReference>
<accession>A0A212KHY0</accession>
<organism evidence="2">
    <name type="scientific">uncultured Eubacteriales bacterium</name>
    <dbReference type="NCBI Taxonomy" id="172733"/>
    <lineage>
        <taxon>Bacteria</taxon>
        <taxon>Bacillati</taxon>
        <taxon>Bacillota</taxon>
        <taxon>Clostridia</taxon>
        <taxon>Eubacteriales</taxon>
        <taxon>environmental samples</taxon>
    </lineage>
</organism>
<sequence length="77" mass="8341">MQGARLCGGCTSFDVKRDGKPPRGRHGHFQCPTRRPLDPGFMEEGSGAAQETNSDNIATPPTASPLIPASRHRTRVR</sequence>
<evidence type="ECO:0000256" key="1">
    <source>
        <dbReference type="SAM" id="MobiDB-lite"/>
    </source>
</evidence>
<evidence type="ECO:0000313" key="2">
    <source>
        <dbReference type="EMBL" id="SBW11324.1"/>
    </source>
</evidence>
<dbReference type="AlphaFoldDB" id="A0A212KHY0"/>
<feature type="region of interest" description="Disordered" evidence="1">
    <location>
        <begin position="17"/>
        <end position="77"/>
    </location>
</feature>